<keyword evidence="8 13" id="KW-0418">Kinase</keyword>
<evidence type="ECO:0000313" key="14">
    <source>
        <dbReference type="Proteomes" id="UP000325440"/>
    </source>
</evidence>
<dbReference type="GO" id="GO:0006623">
    <property type="term" value="P:protein targeting to vacuole"/>
    <property type="evidence" value="ECO:0007669"/>
    <property type="project" value="TreeGrafter"/>
</dbReference>
<evidence type="ECO:0000256" key="5">
    <source>
        <dbReference type="ARBA" id="ARBA00022679"/>
    </source>
</evidence>
<keyword evidence="4 10" id="KW-0853">WD repeat</keyword>
<reference evidence="13 14" key="1">
    <citation type="submission" date="2019-08" db="EMBL/GenBank/DDBJ databases">
        <authorList>
            <person name="Alioto T."/>
            <person name="Alioto T."/>
            <person name="Gomez Garrido J."/>
        </authorList>
    </citation>
    <scope>NUCLEOTIDE SEQUENCE [LARGE SCALE GENOMIC DNA]</scope>
</reference>
<dbReference type="Pfam" id="PF00069">
    <property type="entry name" value="Pkinase"/>
    <property type="match status" value="1"/>
</dbReference>
<dbReference type="GO" id="GO:0005524">
    <property type="term" value="F:ATP binding"/>
    <property type="evidence" value="ECO:0007669"/>
    <property type="project" value="UniProtKB-KW"/>
</dbReference>
<dbReference type="InterPro" id="IPR045162">
    <property type="entry name" value="Vps15-like"/>
</dbReference>
<evidence type="ECO:0000256" key="11">
    <source>
        <dbReference type="SAM" id="MobiDB-lite"/>
    </source>
</evidence>
<dbReference type="InterPro" id="IPR008271">
    <property type="entry name" value="Ser/Thr_kinase_AS"/>
</dbReference>
<evidence type="ECO:0000256" key="4">
    <source>
        <dbReference type="ARBA" id="ARBA00022574"/>
    </source>
</evidence>
<dbReference type="Gene3D" id="1.25.10.10">
    <property type="entry name" value="Leucine-rich Repeat Variant"/>
    <property type="match status" value="2"/>
</dbReference>
<evidence type="ECO:0000256" key="7">
    <source>
        <dbReference type="ARBA" id="ARBA00022741"/>
    </source>
</evidence>
<protein>
    <recommendedName>
        <fullName evidence="2">non-specific serine/threonine protein kinase</fullName>
        <ecNumber evidence="2">2.7.11.1</ecNumber>
    </recommendedName>
</protein>
<dbReference type="InterPro" id="IPR055231">
    <property type="entry name" value="2AA_helical"/>
</dbReference>
<dbReference type="PANTHER" id="PTHR17583:SF0">
    <property type="entry name" value="PHOSPHOINOSITIDE 3-KINASE REGULATORY SUBUNIT 4"/>
    <property type="match status" value="1"/>
</dbReference>
<dbReference type="PANTHER" id="PTHR17583">
    <property type="entry name" value="PHOSPHOINOSITIDE 3-KINASE REGULATORY SUBUNIT 4"/>
    <property type="match status" value="1"/>
</dbReference>
<dbReference type="GO" id="GO:0005776">
    <property type="term" value="C:autophagosome"/>
    <property type="evidence" value="ECO:0007669"/>
    <property type="project" value="UniProtKB-SubCell"/>
</dbReference>
<dbReference type="InterPro" id="IPR000719">
    <property type="entry name" value="Prot_kinase_dom"/>
</dbReference>
<evidence type="ECO:0000256" key="6">
    <source>
        <dbReference type="ARBA" id="ARBA00022737"/>
    </source>
</evidence>
<dbReference type="SMART" id="SM00320">
    <property type="entry name" value="WD40"/>
    <property type="match status" value="5"/>
</dbReference>
<dbReference type="Gene3D" id="2.130.10.10">
    <property type="entry name" value="YVTN repeat-like/Quinoprotein amine dehydrogenase"/>
    <property type="match status" value="2"/>
</dbReference>
<dbReference type="InterPro" id="IPR011009">
    <property type="entry name" value="Kinase-like_dom_sf"/>
</dbReference>
<dbReference type="SUPFAM" id="SSF56112">
    <property type="entry name" value="Protein kinase-like (PK-like)"/>
    <property type="match status" value="1"/>
</dbReference>
<dbReference type="SUPFAM" id="SSF50978">
    <property type="entry name" value="WD40 repeat-like"/>
    <property type="match status" value="1"/>
</dbReference>
<dbReference type="Pfam" id="PF00400">
    <property type="entry name" value="WD40"/>
    <property type="match status" value="2"/>
</dbReference>
<keyword evidence="3" id="KW-0723">Serine/threonine-protein kinase</keyword>
<evidence type="ECO:0000259" key="12">
    <source>
        <dbReference type="PROSITE" id="PS50011"/>
    </source>
</evidence>
<dbReference type="SMART" id="SM00220">
    <property type="entry name" value="S_TKc"/>
    <property type="match status" value="1"/>
</dbReference>
<evidence type="ECO:0000256" key="3">
    <source>
        <dbReference type="ARBA" id="ARBA00022527"/>
    </source>
</evidence>
<dbReference type="Pfam" id="PF22956">
    <property type="entry name" value="VPS15-like_hel"/>
    <property type="match status" value="1"/>
</dbReference>
<gene>
    <name evidence="13" type="ORF">CINCED_3A022344</name>
</gene>
<dbReference type="GO" id="GO:0016236">
    <property type="term" value="P:macroautophagy"/>
    <property type="evidence" value="ECO:0007669"/>
    <property type="project" value="InterPro"/>
</dbReference>
<sequence>MGNQLVGIAPSEIFPVEHYLTDHAQLPKLQFDASLGSTRFFKVARAKSQEGMIVVKVFAIHDHTMPLTKHRVRVEEIKSKLQSAVNCLCFQKVITSGKAVFLMREYVKYSLYDRISTRPFLTMTEKKFIAFQILFALRQCHTLSVCHGDIKLENIMITSWNWVLLTDIASFKPTYLPDDNPADYSFFFDTSRRRLCYIAPERFVKTSAELSNQLLPSEDHIKKGELTPAMDIFSAGCALAEMFTDGRPPFDLSQLLAYRNGEYDPIPHIETIDDEGIRDLIKSMINLNPENRLSAEKYLDEEKNKIFPEYFYSFLQPYLQMFSATDPIISPDEKIERLKSDINGIINMLLPSNDSEECTDGLVLIVQLVTSCIRGLHLSTTKIQALDVLLELSVHCTAETVLDRIVPYIFQMIQDISPGVRKSALHGLNNTLLTVKNLKPSDANTFPEYIFPGLINVAHDEAVIVKTTYAQIISQLAQTGLRFLKCCQNVKDDEPTTNVFETELATLHEMVQQSVSALLTDSHNIVKQTLVNSNIIELCEFFGTQRANDVILSHMVTFLNDKTDKHLRASFFDNFVNVAAFVGHQCSPILCPLLQQGFTDSEEFVAKKALNATTKLIEKHLIKKTALFLLISDISCFLIHPNLWIRQATVGCFSATARILDDVDVQCKILPLMKPYLKHSIILVDREELVLNTLKDPLPRNTYDTVVKCSIVETLVDILRERKKARSIANTGHIPLPSITQSMHQNNALRNLIRKLESEGMTEEVEDKLLALSKHILKVHKQLAFDTKYGTKGKIHIGDTKLNAHCHSIPLARSQNLKLQDSIPAANRRKGLDDQSVANMNDEWKCMFGGSELSSKPMHSSRNPSPVGGSYMSDLHQSPSQSIEEPTDMSYIHYRYAPCRLELRKLIFHRQECYEMTMRRHEWAEQEVWKPRLPPPGWRLRSQLVAQLHEHKSGVNRLVSIPNTSLFASCSSDSYVRVWDCIKMEGKNIANRSKQVYNHQDGALYGMTTCKNNQSLATVSHSGSVVVLNLETNSNKLGMTQTKQLDLKEHGCAVDVSYLDSGSQMVLVYATVYGSIIGWDLRAPKLAWSWKVNNDIKQGIITAMCLDTRQSCLTLGTSSGYHTCWDLRFRLPIATIAHSKAVRVRRLIKHPTEPSWIISAMQDNNEVTVWNLESGSKQQTLWASSAPPLSNSQTNNHSVCALYTMNTDHGPELLTGGTDQRVRKWNLLSPSDSYLAIPAASDIIGHSVYSYECRLVDGTNVVQEVCTKSNSAVMTGDEEPPCATEQPAPGHVGSILDITSCMASQCFLVTASCDGIIKVWK</sequence>
<feature type="region of interest" description="Disordered" evidence="11">
    <location>
        <begin position="853"/>
        <end position="883"/>
    </location>
</feature>
<feature type="domain" description="Protein kinase" evidence="12">
    <location>
        <begin position="29"/>
        <end position="319"/>
    </location>
</feature>
<dbReference type="FunFam" id="1.10.510.10:FF:000497">
    <property type="entry name" value="Phosphoinositide 3-kinase regulatory subunit"/>
    <property type="match status" value="1"/>
</dbReference>
<dbReference type="PROSITE" id="PS50082">
    <property type="entry name" value="WD_REPEATS_2"/>
    <property type="match status" value="2"/>
</dbReference>
<feature type="repeat" description="WD" evidence="10">
    <location>
        <begin position="1307"/>
        <end position="1321"/>
    </location>
</feature>
<evidence type="ECO:0000256" key="2">
    <source>
        <dbReference type="ARBA" id="ARBA00012513"/>
    </source>
</evidence>
<comment type="subcellular location">
    <subcellularLocation>
        <location evidence="1">Cytoplasmic vesicle</location>
        <location evidence="1">Autophagosome</location>
    </subcellularLocation>
</comment>
<dbReference type="InterPro" id="IPR015943">
    <property type="entry name" value="WD40/YVTN_repeat-like_dom_sf"/>
</dbReference>
<dbReference type="EC" id="2.7.11.1" evidence="2"/>
<proteinExistence type="predicted"/>
<dbReference type="GO" id="GO:0034272">
    <property type="term" value="C:phosphatidylinositol 3-kinase complex, class III, type II"/>
    <property type="evidence" value="ECO:0007669"/>
    <property type="project" value="TreeGrafter"/>
</dbReference>
<dbReference type="CDD" id="cd13980">
    <property type="entry name" value="STKc_Vps15"/>
    <property type="match status" value="1"/>
</dbReference>
<dbReference type="PROSITE" id="PS00108">
    <property type="entry name" value="PROTEIN_KINASE_ST"/>
    <property type="match status" value="1"/>
</dbReference>
<evidence type="ECO:0000256" key="1">
    <source>
        <dbReference type="ARBA" id="ARBA00004419"/>
    </source>
</evidence>
<evidence type="ECO:0000256" key="8">
    <source>
        <dbReference type="ARBA" id="ARBA00022777"/>
    </source>
</evidence>
<dbReference type="SUPFAM" id="SSF48371">
    <property type="entry name" value="ARM repeat"/>
    <property type="match status" value="1"/>
</dbReference>
<dbReference type="GO" id="GO:0071561">
    <property type="term" value="C:nucleus-vacuole junction"/>
    <property type="evidence" value="ECO:0007669"/>
    <property type="project" value="TreeGrafter"/>
</dbReference>
<dbReference type="PROSITE" id="PS50294">
    <property type="entry name" value="WD_REPEATS_REGION"/>
    <property type="match status" value="2"/>
</dbReference>
<dbReference type="InterPro" id="IPR036322">
    <property type="entry name" value="WD40_repeat_dom_sf"/>
</dbReference>
<name>A0A5E4N1B8_9HEMI</name>
<dbReference type="Proteomes" id="UP000325440">
    <property type="component" value="Unassembled WGS sequence"/>
</dbReference>
<dbReference type="EMBL" id="CABPRJ010001432">
    <property type="protein sequence ID" value="VVC36391.1"/>
    <property type="molecule type" value="Genomic_DNA"/>
</dbReference>
<keyword evidence="5" id="KW-0808">Transferase</keyword>
<dbReference type="GO" id="GO:0045324">
    <property type="term" value="P:late endosome to vacuole transport"/>
    <property type="evidence" value="ECO:0007669"/>
    <property type="project" value="InterPro"/>
</dbReference>
<dbReference type="GO" id="GO:0004674">
    <property type="term" value="F:protein serine/threonine kinase activity"/>
    <property type="evidence" value="ECO:0007669"/>
    <property type="project" value="UniProtKB-KW"/>
</dbReference>
<dbReference type="PROSITE" id="PS50011">
    <property type="entry name" value="PROTEIN_KINASE_DOM"/>
    <property type="match status" value="1"/>
</dbReference>
<evidence type="ECO:0000256" key="10">
    <source>
        <dbReference type="PROSITE-ProRule" id="PRU00221"/>
    </source>
</evidence>
<dbReference type="InterPro" id="IPR011989">
    <property type="entry name" value="ARM-like"/>
</dbReference>
<dbReference type="GO" id="GO:0005770">
    <property type="term" value="C:late endosome"/>
    <property type="evidence" value="ECO:0007669"/>
    <property type="project" value="TreeGrafter"/>
</dbReference>
<dbReference type="InterPro" id="IPR001680">
    <property type="entry name" value="WD40_rpt"/>
</dbReference>
<feature type="repeat" description="WD" evidence="10">
    <location>
        <begin position="948"/>
        <end position="980"/>
    </location>
</feature>
<dbReference type="GO" id="GO:0034271">
    <property type="term" value="C:phosphatidylinositol 3-kinase complex, class III, type I"/>
    <property type="evidence" value="ECO:0007669"/>
    <property type="project" value="TreeGrafter"/>
</dbReference>
<evidence type="ECO:0000256" key="9">
    <source>
        <dbReference type="ARBA" id="ARBA00022840"/>
    </source>
</evidence>
<dbReference type="Gene3D" id="1.10.510.10">
    <property type="entry name" value="Transferase(Phosphotransferase) domain 1"/>
    <property type="match status" value="1"/>
</dbReference>
<keyword evidence="7" id="KW-0547">Nucleotide-binding</keyword>
<keyword evidence="6" id="KW-0677">Repeat</keyword>
<organism evidence="13 14">
    <name type="scientific">Cinara cedri</name>
    <dbReference type="NCBI Taxonomy" id="506608"/>
    <lineage>
        <taxon>Eukaryota</taxon>
        <taxon>Metazoa</taxon>
        <taxon>Ecdysozoa</taxon>
        <taxon>Arthropoda</taxon>
        <taxon>Hexapoda</taxon>
        <taxon>Insecta</taxon>
        <taxon>Pterygota</taxon>
        <taxon>Neoptera</taxon>
        <taxon>Paraneoptera</taxon>
        <taxon>Hemiptera</taxon>
        <taxon>Sternorrhyncha</taxon>
        <taxon>Aphidomorpha</taxon>
        <taxon>Aphidoidea</taxon>
        <taxon>Aphididae</taxon>
        <taxon>Lachninae</taxon>
        <taxon>Cinara</taxon>
    </lineage>
</organism>
<keyword evidence="9" id="KW-0067">ATP-binding</keyword>
<accession>A0A5E4N1B8</accession>
<keyword evidence="14" id="KW-1185">Reference proteome</keyword>
<dbReference type="InterPro" id="IPR016024">
    <property type="entry name" value="ARM-type_fold"/>
</dbReference>
<dbReference type="OrthoDB" id="242910at2759"/>
<evidence type="ECO:0000313" key="13">
    <source>
        <dbReference type="EMBL" id="VVC36391.1"/>
    </source>
</evidence>
<feature type="compositionally biased region" description="Polar residues" evidence="11">
    <location>
        <begin position="853"/>
        <end position="864"/>
    </location>
</feature>